<gene>
    <name evidence="1" type="ORF">FBY58_0752</name>
</gene>
<name>A0A542W0T5_ZYMMB</name>
<dbReference type="AlphaFoldDB" id="A0A542W0T5"/>
<protein>
    <recommendedName>
        <fullName evidence="3">HEPN domain-containing protein</fullName>
    </recommendedName>
</protein>
<sequence length="305" mass="35340">MLKQEQIGDIQSSKNNLIRELFVRTADENYITARWCAINQLNVDFFWLSVHALEKYLKAVLLINGQSAISRPRIDNTQKSKDYYGHNIKKLYADVEVLSKNLLPNSFSKPNDLQINRWTDKKPKEFIEHLFKNGNADNRYMIHGYLTDSQDLHMLDQMVFVIRRLICPLNQVWGIVCKNSEGNKDPNISNKTNKDMLAENPKFYKNMGTTLDNLIETSENSPKRIAALNFNIEFAPNNYHHTPISSGNSFRERTITSRIITPLKSQNPDQVENGIEVAHWFLENIKIPKEIEKEIRKAMDVAGFK</sequence>
<accession>A0A542W0T5</accession>
<evidence type="ECO:0000313" key="1">
    <source>
        <dbReference type="EMBL" id="TQL17184.1"/>
    </source>
</evidence>
<reference evidence="1 2" key="1">
    <citation type="submission" date="2019-06" db="EMBL/GenBank/DDBJ databases">
        <title>Genome sequencing of Zymomonas mobilis strains for genetic engineering and biofuel applications.</title>
        <authorList>
            <person name="Teravest M."/>
        </authorList>
    </citation>
    <scope>NUCLEOTIDE SEQUENCE [LARGE SCALE GENOMIC DNA]</scope>
    <source>
        <strain evidence="1 2">AN0101</strain>
    </source>
</reference>
<dbReference type="RefSeq" id="WP_141919549.1">
    <property type="nucleotide sequence ID" value="NZ_VFOF01000001.1"/>
</dbReference>
<dbReference type="Proteomes" id="UP000316887">
    <property type="component" value="Unassembled WGS sequence"/>
</dbReference>
<proteinExistence type="predicted"/>
<evidence type="ECO:0000313" key="2">
    <source>
        <dbReference type="Proteomes" id="UP000316887"/>
    </source>
</evidence>
<dbReference type="OrthoDB" id="9786526at2"/>
<evidence type="ECO:0008006" key="3">
    <source>
        <dbReference type="Google" id="ProtNLM"/>
    </source>
</evidence>
<dbReference type="EMBL" id="VFOF01000001">
    <property type="protein sequence ID" value="TQL17184.1"/>
    <property type="molecule type" value="Genomic_DNA"/>
</dbReference>
<organism evidence="1 2">
    <name type="scientific">Zymomonas mobilis</name>
    <dbReference type="NCBI Taxonomy" id="542"/>
    <lineage>
        <taxon>Bacteria</taxon>
        <taxon>Pseudomonadati</taxon>
        <taxon>Pseudomonadota</taxon>
        <taxon>Alphaproteobacteria</taxon>
        <taxon>Sphingomonadales</taxon>
        <taxon>Zymomonadaceae</taxon>
        <taxon>Zymomonas</taxon>
    </lineage>
</organism>
<comment type="caution">
    <text evidence="1">The sequence shown here is derived from an EMBL/GenBank/DDBJ whole genome shotgun (WGS) entry which is preliminary data.</text>
</comment>